<dbReference type="WBParaSite" id="PSU_v2.g14753.t1">
    <property type="protein sequence ID" value="PSU_v2.g14753.t1"/>
    <property type="gene ID" value="PSU_v2.g14753"/>
</dbReference>
<dbReference type="AlphaFoldDB" id="A0A914Y679"/>
<keyword evidence="1" id="KW-1185">Reference proteome</keyword>
<sequence length="154" mass="17032">MYTERRHKDVTITFTSVLYFLLAMLLLHSSAALPSSYLKFLNDNQLSASDLSSKFLNDVSNSGSSEESQEFILLRSGRPISLKEFAASLSAANSAVGGVDGGVEAEETRSPLVKRQNSGEETMRRLARNMPQHGVAEKMYQIHNIGDLPMFRFG</sequence>
<accession>A0A914Y679</accession>
<proteinExistence type="predicted"/>
<reference evidence="2" key="1">
    <citation type="submission" date="2022-11" db="UniProtKB">
        <authorList>
            <consortium name="WormBaseParasite"/>
        </authorList>
    </citation>
    <scope>IDENTIFICATION</scope>
</reference>
<dbReference type="Proteomes" id="UP000887577">
    <property type="component" value="Unplaced"/>
</dbReference>
<protein>
    <submittedName>
        <fullName evidence="2">Uncharacterized protein</fullName>
    </submittedName>
</protein>
<name>A0A914Y679_9BILA</name>
<evidence type="ECO:0000313" key="1">
    <source>
        <dbReference type="Proteomes" id="UP000887577"/>
    </source>
</evidence>
<evidence type="ECO:0000313" key="2">
    <source>
        <dbReference type="WBParaSite" id="PSU_v2.g14753.t1"/>
    </source>
</evidence>
<organism evidence="1 2">
    <name type="scientific">Panagrolaimus superbus</name>
    <dbReference type="NCBI Taxonomy" id="310955"/>
    <lineage>
        <taxon>Eukaryota</taxon>
        <taxon>Metazoa</taxon>
        <taxon>Ecdysozoa</taxon>
        <taxon>Nematoda</taxon>
        <taxon>Chromadorea</taxon>
        <taxon>Rhabditida</taxon>
        <taxon>Tylenchina</taxon>
        <taxon>Panagrolaimomorpha</taxon>
        <taxon>Panagrolaimoidea</taxon>
        <taxon>Panagrolaimidae</taxon>
        <taxon>Panagrolaimus</taxon>
    </lineage>
</organism>